<feature type="compositionally biased region" description="Polar residues" evidence="1">
    <location>
        <begin position="60"/>
        <end position="72"/>
    </location>
</feature>
<feature type="compositionally biased region" description="Polar residues" evidence="1">
    <location>
        <begin position="144"/>
        <end position="159"/>
    </location>
</feature>
<dbReference type="EMBL" id="MU004578">
    <property type="protein sequence ID" value="KAF2647843.1"/>
    <property type="molecule type" value="Genomic_DNA"/>
</dbReference>
<evidence type="ECO:0000256" key="1">
    <source>
        <dbReference type="SAM" id="MobiDB-lite"/>
    </source>
</evidence>
<sequence length="429" mass="47871">MSQQSGFKRRSSTEGEPRQAPPRQGASTQPSSSQSAQQDEHHPSHTPLPSLRSLDLGPNSGLTNPGQSTQPSEHPHRLPSFREGFRDDDIDWSTPHQSDFGKLPSITEKLAKLPEVDEMGWPVQQGTNTPSQPPPPPAGVYHTGSGNQLPSQRSPFEQPYGQQSIEYSQAVATPFPLQQPGVPLGTGRYQVSAFLPEGPSPQPHRDQLPSVAPSGHHQPGAQQPPLQPPIVPASIAKTGRERAEAEWNVYWGPLVAVGVKQKPFHQIPKKHQDLFCLVGSTGVLSMPKLVWFERCQAEVLKTPRECSVLLDHMKTRYNAKHIDLLSQTAQDFILTFAIEEFPTEKLKLRYKMAVDLNKILNPPRPQPKPKRSREQDDIMKWFNGVQQSWAKKKGVDKKDVEPDWLIRERLGDFSDPQHPYPSLRVGQGS</sequence>
<protein>
    <submittedName>
        <fullName evidence="2">Uncharacterized protein</fullName>
    </submittedName>
</protein>
<accession>A0A6A6SML0</accession>
<proteinExistence type="predicted"/>
<name>A0A6A6SML0_9PLEO</name>
<feature type="region of interest" description="Disordered" evidence="1">
    <location>
        <begin position="1"/>
        <end position="159"/>
    </location>
</feature>
<gene>
    <name evidence="2" type="ORF">K491DRAFT_723080</name>
</gene>
<reference evidence="2" key="1">
    <citation type="journal article" date="2020" name="Stud. Mycol.">
        <title>101 Dothideomycetes genomes: a test case for predicting lifestyles and emergence of pathogens.</title>
        <authorList>
            <person name="Haridas S."/>
            <person name="Albert R."/>
            <person name="Binder M."/>
            <person name="Bloem J."/>
            <person name="Labutti K."/>
            <person name="Salamov A."/>
            <person name="Andreopoulos B."/>
            <person name="Baker S."/>
            <person name="Barry K."/>
            <person name="Bills G."/>
            <person name="Bluhm B."/>
            <person name="Cannon C."/>
            <person name="Castanera R."/>
            <person name="Culley D."/>
            <person name="Daum C."/>
            <person name="Ezra D."/>
            <person name="Gonzalez J."/>
            <person name="Henrissat B."/>
            <person name="Kuo A."/>
            <person name="Liang C."/>
            <person name="Lipzen A."/>
            <person name="Lutzoni F."/>
            <person name="Magnuson J."/>
            <person name="Mondo S."/>
            <person name="Nolan M."/>
            <person name="Ohm R."/>
            <person name="Pangilinan J."/>
            <person name="Park H.-J."/>
            <person name="Ramirez L."/>
            <person name="Alfaro M."/>
            <person name="Sun H."/>
            <person name="Tritt A."/>
            <person name="Yoshinaga Y."/>
            <person name="Zwiers L.-H."/>
            <person name="Turgeon B."/>
            <person name="Goodwin S."/>
            <person name="Spatafora J."/>
            <person name="Crous P."/>
            <person name="Grigoriev I."/>
        </authorList>
    </citation>
    <scope>NUCLEOTIDE SEQUENCE</scope>
    <source>
        <strain evidence="2">CBS 122681</strain>
    </source>
</reference>
<dbReference type="Proteomes" id="UP000799324">
    <property type="component" value="Unassembled WGS sequence"/>
</dbReference>
<feature type="compositionally biased region" description="Low complexity" evidence="1">
    <location>
        <begin position="24"/>
        <end position="37"/>
    </location>
</feature>
<evidence type="ECO:0000313" key="3">
    <source>
        <dbReference type="Proteomes" id="UP000799324"/>
    </source>
</evidence>
<organism evidence="2 3">
    <name type="scientific">Lophiostoma macrostomum CBS 122681</name>
    <dbReference type="NCBI Taxonomy" id="1314788"/>
    <lineage>
        <taxon>Eukaryota</taxon>
        <taxon>Fungi</taxon>
        <taxon>Dikarya</taxon>
        <taxon>Ascomycota</taxon>
        <taxon>Pezizomycotina</taxon>
        <taxon>Dothideomycetes</taxon>
        <taxon>Pleosporomycetidae</taxon>
        <taxon>Pleosporales</taxon>
        <taxon>Lophiostomataceae</taxon>
        <taxon>Lophiostoma</taxon>
    </lineage>
</organism>
<evidence type="ECO:0000313" key="2">
    <source>
        <dbReference type="EMBL" id="KAF2647843.1"/>
    </source>
</evidence>
<feature type="region of interest" description="Disordered" evidence="1">
    <location>
        <begin position="191"/>
        <end position="228"/>
    </location>
</feature>
<keyword evidence="3" id="KW-1185">Reference proteome</keyword>
<dbReference type="AlphaFoldDB" id="A0A6A6SML0"/>